<name>A0AAJ4IGG6_9VIBR</name>
<dbReference type="SUPFAM" id="SSF49777">
    <property type="entry name" value="PEBP-like"/>
    <property type="match status" value="1"/>
</dbReference>
<dbReference type="Gene3D" id="3.90.280.10">
    <property type="entry name" value="PEBP-like"/>
    <property type="match status" value="1"/>
</dbReference>
<protein>
    <recommendedName>
        <fullName evidence="4">YbhB/YbcL family Raf kinase inhibitor-like protein</fullName>
    </recommendedName>
</protein>
<gene>
    <name evidence="2" type="ORF">I3X05_19975</name>
</gene>
<reference evidence="2 3" key="1">
    <citation type="submission" date="2020-11" db="EMBL/GenBank/DDBJ databases">
        <title>Complete and Circularized Genome Assembly of a human isolate of Vibrio navarrensis biotype pommerensis with MiSeq and MinION Sequence Data.</title>
        <authorList>
            <person name="Schwartz K."/>
            <person name="Borowiak M."/>
            <person name="Deneke C."/>
            <person name="Balau V."/>
            <person name="Metelmann C."/>
            <person name="Strauch E."/>
        </authorList>
    </citation>
    <scope>NUCLEOTIDE SEQUENCE [LARGE SCALE GENOMIC DNA]</scope>
    <source>
        <strain evidence="2 3">20-VB00237</strain>
    </source>
</reference>
<dbReference type="Proteomes" id="UP000594435">
    <property type="component" value="Chromosome 2"/>
</dbReference>
<dbReference type="AlphaFoldDB" id="A0AAJ4IGG6"/>
<evidence type="ECO:0000313" key="3">
    <source>
        <dbReference type="Proteomes" id="UP000594435"/>
    </source>
</evidence>
<proteinExistence type="predicted"/>
<sequence length="83" mass="8816">MKTLFNIALVISAFCSATAVAANFTLTSQDIAEGHKMHRSFEYAGFGCQGDNLSPQLSWQNVPEGIKSFAITAYDPDAPTGSG</sequence>
<keyword evidence="1" id="KW-0732">Signal</keyword>
<accession>A0AAJ4IGG6</accession>
<evidence type="ECO:0000256" key="1">
    <source>
        <dbReference type="SAM" id="SignalP"/>
    </source>
</evidence>
<organism evidence="2 3">
    <name type="scientific">Vibrio navarrensis</name>
    <dbReference type="NCBI Taxonomy" id="29495"/>
    <lineage>
        <taxon>Bacteria</taxon>
        <taxon>Pseudomonadati</taxon>
        <taxon>Pseudomonadota</taxon>
        <taxon>Gammaproteobacteria</taxon>
        <taxon>Vibrionales</taxon>
        <taxon>Vibrionaceae</taxon>
        <taxon>Vibrio</taxon>
    </lineage>
</organism>
<dbReference type="InterPro" id="IPR036610">
    <property type="entry name" value="PEBP-like_sf"/>
</dbReference>
<dbReference type="Pfam" id="PF01161">
    <property type="entry name" value="PBP"/>
    <property type="match status" value="1"/>
</dbReference>
<evidence type="ECO:0000313" key="2">
    <source>
        <dbReference type="EMBL" id="QPL56368.1"/>
    </source>
</evidence>
<feature type="chain" id="PRO_5042475148" description="YbhB/YbcL family Raf kinase inhibitor-like protein" evidence="1">
    <location>
        <begin position="22"/>
        <end position="83"/>
    </location>
</feature>
<feature type="signal peptide" evidence="1">
    <location>
        <begin position="1"/>
        <end position="21"/>
    </location>
</feature>
<dbReference type="InterPro" id="IPR008914">
    <property type="entry name" value="PEBP"/>
</dbReference>
<dbReference type="EMBL" id="CP065218">
    <property type="protein sequence ID" value="QPL56368.1"/>
    <property type="molecule type" value="Genomic_DNA"/>
</dbReference>
<evidence type="ECO:0008006" key="4">
    <source>
        <dbReference type="Google" id="ProtNLM"/>
    </source>
</evidence>